<name>A0A0S4LFS2_9BACT</name>
<evidence type="ECO:0000313" key="2">
    <source>
        <dbReference type="Proteomes" id="UP000198736"/>
    </source>
</evidence>
<organism evidence="1 2">
    <name type="scientific">Candidatus Nitrospira nitrificans</name>
    <dbReference type="NCBI Taxonomy" id="1742973"/>
    <lineage>
        <taxon>Bacteria</taxon>
        <taxon>Pseudomonadati</taxon>
        <taxon>Nitrospirota</taxon>
        <taxon>Nitrospiria</taxon>
        <taxon>Nitrospirales</taxon>
        <taxon>Nitrospiraceae</taxon>
        <taxon>Nitrospira</taxon>
    </lineage>
</organism>
<sequence length="70" mass="7799">MSGRRRRDGIANAGEWRHGTSFGLTDLEALLNVTCEAKGGRSLTRWSAEALQASLRPSEDFPPSYKLRFC</sequence>
<accession>A0A0S4LFS2</accession>
<proteinExistence type="predicted"/>
<keyword evidence="2" id="KW-1185">Reference proteome</keyword>
<dbReference type="Proteomes" id="UP000198736">
    <property type="component" value="Unassembled WGS sequence"/>
</dbReference>
<dbReference type="AlphaFoldDB" id="A0A0S4LFS2"/>
<protein>
    <submittedName>
        <fullName evidence="1">Uncharacterized protein</fullName>
    </submittedName>
</protein>
<gene>
    <name evidence="1" type="ORF">COMA2_20330</name>
</gene>
<dbReference type="STRING" id="1742973.COMA2_20330"/>
<reference evidence="2" key="1">
    <citation type="submission" date="2015-10" db="EMBL/GenBank/DDBJ databases">
        <authorList>
            <person name="Luecker S."/>
            <person name="Luecker S."/>
        </authorList>
    </citation>
    <scope>NUCLEOTIDE SEQUENCE [LARGE SCALE GENOMIC DNA]</scope>
</reference>
<dbReference type="EMBL" id="CZPZ01000012">
    <property type="protein sequence ID" value="CUS35562.1"/>
    <property type="molecule type" value="Genomic_DNA"/>
</dbReference>
<evidence type="ECO:0000313" key="1">
    <source>
        <dbReference type="EMBL" id="CUS35562.1"/>
    </source>
</evidence>